<organism evidence="2">
    <name type="scientific">Ixodes ricinus</name>
    <name type="common">Common tick</name>
    <name type="synonym">Acarus ricinus</name>
    <dbReference type="NCBI Taxonomy" id="34613"/>
    <lineage>
        <taxon>Eukaryota</taxon>
        <taxon>Metazoa</taxon>
        <taxon>Ecdysozoa</taxon>
        <taxon>Arthropoda</taxon>
        <taxon>Chelicerata</taxon>
        <taxon>Arachnida</taxon>
        <taxon>Acari</taxon>
        <taxon>Parasitiformes</taxon>
        <taxon>Ixodida</taxon>
        <taxon>Ixodoidea</taxon>
        <taxon>Ixodidae</taxon>
        <taxon>Ixodinae</taxon>
        <taxon>Ixodes</taxon>
    </lineage>
</organism>
<evidence type="ECO:0000256" key="1">
    <source>
        <dbReference type="SAM" id="SignalP"/>
    </source>
</evidence>
<feature type="signal peptide" evidence="1">
    <location>
        <begin position="1"/>
        <end position="15"/>
    </location>
</feature>
<accession>A0A131XUF7</accession>
<sequence length="207" mass="23004">MFLPIFLAFFVAAYGATVHDANVFMDQVLEREIPQLSQKYGMDPLKAQPFFSDLGTRDELRADLKDIKITGLSQVRRSGDCSQPGYSSPGRLTVSCNVLLDRLSVHIVSDIRSMGGPKRTVRTVATIAPNYALLEATAVEGRIPEVRLKPLKPFASTLNFTGLGDIPLERGITRGFTYEVGQILKRELKSEYTEYLVHALTKVPFPL</sequence>
<proteinExistence type="evidence at transcript level"/>
<keyword evidence="1" id="KW-0732">Signal</keyword>
<reference evidence="2" key="1">
    <citation type="submission" date="2016-02" db="EMBL/GenBank/DDBJ databases">
        <title>RNAseq analyses of the midgut from blood- or serum-fed Ixodes ricinus ticks.</title>
        <authorList>
            <person name="Perner J."/>
            <person name="Provaznik J."/>
            <person name="Schrenkova J."/>
            <person name="Urbanova V."/>
            <person name="Ribeiro J.M."/>
            <person name="Kopacek P."/>
        </authorList>
    </citation>
    <scope>NUCLEOTIDE SEQUENCE</scope>
    <source>
        <tissue evidence="2">Gut</tissue>
    </source>
</reference>
<dbReference type="Gene3D" id="3.15.10.50">
    <property type="match status" value="1"/>
</dbReference>
<protein>
    <submittedName>
        <fullName evidence="2">Putative secreted protein</fullName>
    </submittedName>
</protein>
<dbReference type="EMBL" id="GEFM01005127">
    <property type="protein sequence ID" value="JAP70669.1"/>
    <property type="molecule type" value="mRNA"/>
</dbReference>
<dbReference type="InterPro" id="IPR038602">
    <property type="entry name" value="Mite_allergen_7_sf"/>
</dbReference>
<dbReference type="AlphaFoldDB" id="A0A131XUF7"/>
<name>A0A131XUF7_IXORI</name>
<feature type="chain" id="PRO_5012633452" evidence="1">
    <location>
        <begin position="16"/>
        <end position="207"/>
    </location>
</feature>
<evidence type="ECO:0000313" key="2">
    <source>
        <dbReference type="EMBL" id="JAP70669.1"/>
    </source>
</evidence>